<name>A0A752X441_SALIN</name>
<proteinExistence type="predicted"/>
<feature type="domain" description="Peptidase S24/S26A/S26B/S26C" evidence="1">
    <location>
        <begin position="2"/>
        <end position="52"/>
    </location>
</feature>
<dbReference type="Gene3D" id="2.10.109.10">
    <property type="entry name" value="Umud Fragment, subunit A"/>
    <property type="match status" value="1"/>
</dbReference>
<dbReference type="InterPro" id="IPR015927">
    <property type="entry name" value="Peptidase_S24_S26A/B/C"/>
</dbReference>
<reference evidence="2" key="1">
    <citation type="journal article" date="2018" name="Genome Biol.">
        <title>SKESA: strategic k-mer extension for scrupulous assemblies.</title>
        <authorList>
            <person name="Souvorov A."/>
            <person name="Agarwala R."/>
            <person name="Lipman D.J."/>
        </authorList>
    </citation>
    <scope>NUCLEOTIDE SEQUENCE</scope>
    <source>
        <strain evidence="2">Salmonella enterica</strain>
    </source>
</reference>
<dbReference type="InterPro" id="IPR036286">
    <property type="entry name" value="LexA/Signal_pep-like_sf"/>
</dbReference>
<dbReference type="AlphaFoldDB" id="A0A752X441"/>
<protein>
    <submittedName>
        <fullName evidence="2">Peptidase</fullName>
    </submittedName>
</protein>
<dbReference type="EMBL" id="DAAWGW010000131">
    <property type="protein sequence ID" value="HAF7840377.1"/>
    <property type="molecule type" value="Genomic_DNA"/>
</dbReference>
<evidence type="ECO:0000313" key="2">
    <source>
        <dbReference type="EMBL" id="HAF7840377.1"/>
    </source>
</evidence>
<dbReference type="CDD" id="cd06529">
    <property type="entry name" value="S24_LexA-like"/>
    <property type="match status" value="1"/>
</dbReference>
<feature type="non-terminal residue" evidence="2">
    <location>
        <position position="1"/>
    </location>
</feature>
<dbReference type="InterPro" id="IPR039418">
    <property type="entry name" value="LexA-like"/>
</dbReference>
<dbReference type="SUPFAM" id="SSF51306">
    <property type="entry name" value="LexA/Signal peptidase"/>
    <property type="match status" value="1"/>
</dbReference>
<gene>
    <name evidence="2" type="ORF">G9344_005043</name>
</gene>
<sequence length="63" mass="7276">KPQHGDIVIAEIDGEFTVKRLLLRPRPALEPVSDSPEFRTLYPENICIFGVVTHVIHRTRELR</sequence>
<reference evidence="2" key="2">
    <citation type="submission" date="2018-07" db="EMBL/GenBank/DDBJ databases">
        <authorList>
            <consortium name="NCBI Pathogen Detection Project"/>
        </authorList>
    </citation>
    <scope>NUCLEOTIDE SEQUENCE</scope>
    <source>
        <strain evidence="2">Salmonella enterica</strain>
    </source>
</reference>
<evidence type="ECO:0000259" key="1">
    <source>
        <dbReference type="Pfam" id="PF00717"/>
    </source>
</evidence>
<accession>A0A752X441</accession>
<comment type="caution">
    <text evidence="2">The sequence shown here is derived from an EMBL/GenBank/DDBJ whole genome shotgun (WGS) entry which is preliminary data.</text>
</comment>
<organism evidence="2">
    <name type="scientific">Salmonella infantis</name>
    <dbReference type="NCBI Taxonomy" id="595"/>
    <lineage>
        <taxon>Bacteria</taxon>
        <taxon>Pseudomonadati</taxon>
        <taxon>Pseudomonadota</taxon>
        <taxon>Gammaproteobacteria</taxon>
        <taxon>Enterobacterales</taxon>
        <taxon>Enterobacteriaceae</taxon>
        <taxon>Salmonella</taxon>
    </lineage>
</organism>
<dbReference type="Pfam" id="PF00717">
    <property type="entry name" value="Peptidase_S24"/>
    <property type="match status" value="1"/>
</dbReference>